<reference evidence="7" key="1">
    <citation type="submission" date="2014-07" db="EMBL/GenBank/DDBJ databases">
        <title>Identification of a novel salt tolerance gene in wild soybean by whole-genome sequencing.</title>
        <authorList>
            <person name="Lam H.-M."/>
            <person name="Qi X."/>
            <person name="Li M.-W."/>
            <person name="Liu X."/>
            <person name="Xie M."/>
            <person name="Ni M."/>
            <person name="Xu X."/>
        </authorList>
    </citation>
    <scope>NUCLEOTIDE SEQUENCE [LARGE SCALE GENOMIC DNA]</scope>
    <source>
        <tissue evidence="7">Root</tissue>
    </source>
</reference>
<dbReference type="EMBL" id="KN658717">
    <property type="protein sequence ID" value="KHN19790.1"/>
    <property type="molecule type" value="Genomic_DNA"/>
</dbReference>
<proteinExistence type="predicted"/>
<dbReference type="Proteomes" id="UP000289340">
    <property type="component" value="Chromosome 6"/>
</dbReference>
<feature type="domain" description="Serine-threonine/tyrosine-protein kinase catalytic" evidence="6">
    <location>
        <begin position="1"/>
        <end position="102"/>
    </location>
</feature>
<dbReference type="GO" id="GO:0005886">
    <property type="term" value="C:plasma membrane"/>
    <property type="evidence" value="ECO:0007669"/>
    <property type="project" value="TreeGrafter"/>
</dbReference>
<dbReference type="PANTHER" id="PTHR27002:SF932">
    <property type="entry name" value="RECEPTOR-LIKE SERINE_THREONINE-PROTEIN KINASE"/>
    <property type="match status" value="1"/>
</dbReference>
<evidence type="ECO:0000259" key="6">
    <source>
        <dbReference type="Pfam" id="PF07714"/>
    </source>
</evidence>
<dbReference type="GO" id="GO:0030246">
    <property type="term" value="F:carbohydrate binding"/>
    <property type="evidence" value="ECO:0007669"/>
    <property type="project" value="UniProtKB-KW"/>
</dbReference>
<dbReference type="Proteomes" id="UP000053555">
    <property type="component" value="Unassembled WGS sequence"/>
</dbReference>
<organism evidence="7">
    <name type="scientific">Glycine soja</name>
    <name type="common">Wild soybean</name>
    <dbReference type="NCBI Taxonomy" id="3848"/>
    <lineage>
        <taxon>Eukaryota</taxon>
        <taxon>Viridiplantae</taxon>
        <taxon>Streptophyta</taxon>
        <taxon>Embryophyta</taxon>
        <taxon>Tracheophyta</taxon>
        <taxon>Spermatophyta</taxon>
        <taxon>Magnoliopsida</taxon>
        <taxon>eudicotyledons</taxon>
        <taxon>Gunneridae</taxon>
        <taxon>Pentapetalae</taxon>
        <taxon>rosids</taxon>
        <taxon>fabids</taxon>
        <taxon>Fabales</taxon>
        <taxon>Fabaceae</taxon>
        <taxon>Papilionoideae</taxon>
        <taxon>50 kb inversion clade</taxon>
        <taxon>NPAAA clade</taxon>
        <taxon>indigoferoid/millettioid clade</taxon>
        <taxon>Phaseoleae</taxon>
        <taxon>Glycine</taxon>
        <taxon>Glycine subgen. Soja</taxon>
    </lineage>
</organism>
<dbReference type="EMBL" id="QZWG01000006">
    <property type="protein sequence ID" value="RZC09198.1"/>
    <property type="molecule type" value="Genomic_DNA"/>
</dbReference>
<keyword evidence="1" id="KW-0723">Serine/threonine-protein kinase</keyword>
<dbReference type="GO" id="GO:0004674">
    <property type="term" value="F:protein serine/threonine kinase activity"/>
    <property type="evidence" value="ECO:0007669"/>
    <property type="project" value="UniProtKB-KW"/>
</dbReference>
<dbReference type="InterPro" id="IPR011009">
    <property type="entry name" value="Kinase-like_dom_sf"/>
</dbReference>
<dbReference type="SUPFAM" id="SSF56112">
    <property type="entry name" value="Protein kinase-like (PK-like)"/>
    <property type="match status" value="1"/>
</dbReference>
<keyword evidence="4 7" id="KW-0418">Kinase</keyword>
<keyword evidence="7" id="KW-0675">Receptor</keyword>
<dbReference type="EC" id="2.7.10.1" evidence="7"/>
<dbReference type="PANTHER" id="PTHR27002">
    <property type="entry name" value="RECEPTOR-LIKE SERINE/THREONINE-PROTEIN KINASE SD1-8"/>
    <property type="match status" value="1"/>
</dbReference>
<dbReference type="GO" id="GO:0005524">
    <property type="term" value="F:ATP binding"/>
    <property type="evidence" value="ECO:0007669"/>
    <property type="project" value="UniProtKB-KW"/>
</dbReference>
<evidence type="ECO:0000256" key="3">
    <source>
        <dbReference type="ARBA" id="ARBA00022741"/>
    </source>
</evidence>
<accession>A0A0B2QEU2</accession>
<keyword evidence="9" id="KW-1185">Reference proteome</keyword>
<evidence type="ECO:0000313" key="7">
    <source>
        <dbReference type="EMBL" id="KHN19790.1"/>
    </source>
</evidence>
<keyword evidence="5" id="KW-0067">ATP-binding</keyword>
<sequence length="148" mass="16434">MTPEHTINGLFSIKYDVFSFGVLLLEIVCGEKNKGFSHSDKCANLIGHAWKFWKERKSLELIDSSLKNSCILSEALRCIQISLLCVQQHPKDRPTMSTVVVMLISESAIPQPKEPAFLMDNNVFCDAGSSSMHLSSTNGLSTTMLEPQ</sequence>
<keyword evidence="3" id="KW-0547">Nucleotide-binding</keyword>
<keyword evidence="2 7" id="KW-0808">Transferase</keyword>
<dbReference type="Gene3D" id="1.10.510.10">
    <property type="entry name" value="Transferase(Phosphotransferase) domain 1"/>
    <property type="match status" value="1"/>
</dbReference>
<evidence type="ECO:0000256" key="4">
    <source>
        <dbReference type="ARBA" id="ARBA00022777"/>
    </source>
</evidence>
<evidence type="ECO:0000256" key="5">
    <source>
        <dbReference type="ARBA" id="ARBA00022840"/>
    </source>
</evidence>
<evidence type="ECO:0000313" key="8">
    <source>
        <dbReference type="EMBL" id="RZC09198.1"/>
    </source>
</evidence>
<reference evidence="8 9" key="2">
    <citation type="submission" date="2018-09" db="EMBL/GenBank/DDBJ databases">
        <title>A high-quality reference genome of wild soybean provides a powerful tool to mine soybean genomes.</title>
        <authorList>
            <person name="Xie M."/>
            <person name="Chung C.Y.L."/>
            <person name="Li M.-W."/>
            <person name="Wong F.-L."/>
            <person name="Chan T.-F."/>
            <person name="Lam H.-M."/>
        </authorList>
    </citation>
    <scope>NUCLEOTIDE SEQUENCE [LARGE SCALE GENOMIC DNA]</scope>
    <source>
        <strain evidence="9">cv. W05</strain>
        <tissue evidence="8">Hypocotyl of etiolated seedlings</tissue>
    </source>
</reference>
<gene>
    <name evidence="8" type="ORF">D0Y65_015804</name>
    <name evidence="7" type="ORF">glysoja_044327</name>
</gene>
<name>A0A0B2QEU2_GLYSO</name>
<evidence type="ECO:0000256" key="1">
    <source>
        <dbReference type="ARBA" id="ARBA00022527"/>
    </source>
</evidence>
<dbReference type="Pfam" id="PF07714">
    <property type="entry name" value="PK_Tyr_Ser-Thr"/>
    <property type="match status" value="1"/>
</dbReference>
<evidence type="ECO:0000256" key="2">
    <source>
        <dbReference type="ARBA" id="ARBA00022679"/>
    </source>
</evidence>
<keyword evidence="7" id="KW-0430">Lectin</keyword>
<dbReference type="AlphaFoldDB" id="A0A0B2QEU2"/>
<dbReference type="InterPro" id="IPR001245">
    <property type="entry name" value="Ser-Thr/Tyr_kinase_cat_dom"/>
</dbReference>
<dbReference type="GO" id="GO:0004714">
    <property type="term" value="F:transmembrane receptor protein tyrosine kinase activity"/>
    <property type="evidence" value="ECO:0007669"/>
    <property type="project" value="UniProtKB-EC"/>
</dbReference>
<protein>
    <submittedName>
        <fullName evidence="7">G-type lectin S-receptor-like serine/threonine-protein kinase SD1-1</fullName>
        <ecNumber evidence="7">2.7.10.1</ecNumber>
    </submittedName>
</protein>
<evidence type="ECO:0000313" key="9">
    <source>
        <dbReference type="Proteomes" id="UP000289340"/>
    </source>
</evidence>